<organism evidence="7 8">
    <name type="scientific">Henriciella mobilis</name>
    <dbReference type="NCBI Taxonomy" id="2305467"/>
    <lineage>
        <taxon>Bacteria</taxon>
        <taxon>Pseudomonadati</taxon>
        <taxon>Pseudomonadota</taxon>
        <taxon>Alphaproteobacteria</taxon>
        <taxon>Hyphomonadales</taxon>
        <taxon>Hyphomonadaceae</taxon>
        <taxon>Henriciella</taxon>
    </lineage>
</organism>
<feature type="transmembrane region" description="Helical" evidence="5">
    <location>
        <begin position="323"/>
        <end position="343"/>
    </location>
</feature>
<dbReference type="GO" id="GO:0006874">
    <property type="term" value="P:intracellular calcium ion homeostasis"/>
    <property type="evidence" value="ECO:0007669"/>
    <property type="project" value="TreeGrafter"/>
</dbReference>
<feature type="transmembrane region" description="Helical" evidence="5">
    <location>
        <begin position="77"/>
        <end position="95"/>
    </location>
</feature>
<dbReference type="AlphaFoldDB" id="A0A399RRD5"/>
<evidence type="ECO:0000256" key="2">
    <source>
        <dbReference type="ARBA" id="ARBA00022692"/>
    </source>
</evidence>
<evidence type="ECO:0000256" key="1">
    <source>
        <dbReference type="ARBA" id="ARBA00004141"/>
    </source>
</evidence>
<accession>A0A399RRD5</accession>
<dbReference type="RefSeq" id="WP_119374548.1">
    <property type="nucleotide sequence ID" value="NZ_QWFX01000005.1"/>
</dbReference>
<dbReference type="Pfam" id="PF01699">
    <property type="entry name" value="Na_Ca_ex"/>
    <property type="match status" value="2"/>
</dbReference>
<name>A0A399RRD5_9PROT</name>
<comment type="caution">
    <text evidence="7">The sequence shown here is derived from an EMBL/GenBank/DDBJ whole genome shotgun (WGS) entry which is preliminary data.</text>
</comment>
<sequence>MIMVALIVGGLLLLFAGGEMLVRGSVGVARRLGMSELLIGLTLVGFGTSMPELVTSLQALSDGATGISVGNVIGSNVANVLLVIGAACLISPIITHPRALARDGLFMIGATVLFAVVLWFDGFTRVMGFIFVAILIAYLVASVILDRRKQSAAAKVHSGEAEVIETHEPLFISLVLAVLGIAGVVAGAKLLVTGGSDLARAFGISETVIGLSIVAIGTSLPELVTSIMSAIKGKADVALGNVLGSNVFNILGIMGVSAAVYPFSIIAPAAPDGTKPLDVEAMSFPAGDSLVTMQDMGALALSVILLVLFAYTGRKLARWEGAVLLGGYALYMAMSFNLLPHFGGAA</sequence>
<dbReference type="PANTHER" id="PTHR10846">
    <property type="entry name" value="SODIUM/POTASSIUM/CALCIUM EXCHANGER"/>
    <property type="match status" value="1"/>
</dbReference>
<keyword evidence="3 5" id="KW-1133">Transmembrane helix</keyword>
<dbReference type="Gene3D" id="1.20.1420.30">
    <property type="entry name" value="NCX, central ion-binding region"/>
    <property type="match status" value="1"/>
</dbReference>
<feature type="transmembrane region" description="Helical" evidence="5">
    <location>
        <begin position="290"/>
        <end position="311"/>
    </location>
</feature>
<gene>
    <name evidence="7" type="ORF">D1223_01010</name>
</gene>
<dbReference type="NCBIfam" id="TIGR00367">
    <property type="entry name" value="calcium/sodium antiporter"/>
    <property type="match status" value="1"/>
</dbReference>
<dbReference type="GO" id="GO:0005886">
    <property type="term" value="C:plasma membrane"/>
    <property type="evidence" value="ECO:0007669"/>
    <property type="project" value="TreeGrafter"/>
</dbReference>
<dbReference type="GO" id="GO:0008273">
    <property type="term" value="F:calcium, potassium:sodium antiporter activity"/>
    <property type="evidence" value="ECO:0007669"/>
    <property type="project" value="TreeGrafter"/>
</dbReference>
<feature type="domain" description="Sodium/calcium exchanger membrane region" evidence="6">
    <location>
        <begin position="4"/>
        <end position="142"/>
    </location>
</feature>
<evidence type="ECO:0000256" key="5">
    <source>
        <dbReference type="SAM" id="Phobius"/>
    </source>
</evidence>
<dbReference type="Proteomes" id="UP000266385">
    <property type="component" value="Unassembled WGS sequence"/>
</dbReference>
<evidence type="ECO:0000313" key="8">
    <source>
        <dbReference type="Proteomes" id="UP000266385"/>
    </source>
</evidence>
<feature type="transmembrane region" description="Helical" evidence="5">
    <location>
        <begin position="170"/>
        <end position="188"/>
    </location>
</feature>
<dbReference type="InterPro" id="IPR004481">
    <property type="entry name" value="K/Na/Ca-exchanger"/>
</dbReference>
<dbReference type="InterPro" id="IPR044880">
    <property type="entry name" value="NCX_ion-bd_dom_sf"/>
</dbReference>
<feature type="transmembrane region" description="Helical" evidence="5">
    <location>
        <begin position="104"/>
        <end position="120"/>
    </location>
</feature>
<feature type="transmembrane region" description="Helical" evidence="5">
    <location>
        <begin position="208"/>
        <end position="231"/>
    </location>
</feature>
<reference evidence="7 8" key="1">
    <citation type="submission" date="2018-08" db="EMBL/GenBank/DDBJ databases">
        <title>Henriciella mobilis sp. nov., isolated from seawater.</title>
        <authorList>
            <person name="Cheng H."/>
            <person name="Wu Y.-H."/>
            <person name="Xu X.-W."/>
            <person name="Guo L.-L."/>
        </authorList>
    </citation>
    <scope>NUCLEOTIDE SEQUENCE [LARGE SCALE GENOMIC DNA]</scope>
    <source>
        <strain evidence="7 8">JN25</strain>
    </source>
</reference>
<dbReference type="GO" id="GO:0005262">
    <property type="term" value="F:calcium channel activity"/>
    <property type="evidence" value="ECO:0007669"/>
    <property type="project" value="TreeGrafter"/>
</dbReference>
<evidence type="ECO:0000313" key="7">
    <source>
        <dbReference type="EMBL" id="RIJ32467.1"/>
    </source>
</evidence>
<evidence type="ECO:0000259" key="6">
    <source>
        <dbReference type="Pfam" id="PF01699"/>
    </source>
</evidence>
<keyword evidence="8" id="KW-1185">Reference proteome</keyword>
<evidence type="ECO:0000256" key="3">
    <source>
        <dbReference type="ARBA" id="ARBA00022989"/>
    </source>
</evidence>
<feature type="transmembrane region" description="Helical" evidence="5">
    <location>
        <begin position="243"/>
        <end position="270"/>
    </location>
</feature>
<feature type="transmembrane region" description="Helical" evidence="5">
    <location>
        <begin position="126"/>
        <end position="145"/>
    </location>
</feature>
<dbReference type="PANTHER" id="PTHR10846:SF8">
    <property type="entry name" value="INNER MEMBRANE PROTEIN YRBG"/>
    <property type="match status" value="1"/>
</dbReference>
<evidence type="ECO:0000256" key="4">
    <source>
        <dbReference type="ARBA" id="ARBA00023136"/>
    </source>
</evidence>
<protein>
    <submittedName>
        <fullName evidence="7">Sodium:calcium antiporter</fullName>
    </submittedName>
</protein>
<keyword evidence="2 5" id="KW-0812">Transmembrane</keyword>
<proteinExistence type="predicted"/>
<keyword evidence="4 5" id="KW-0472">Membrane</keyword>
<dbReference type="InterPro" id="IPR004837">
    <property type="entry name" value="NaCa_Exmemb"/>
</dbReference>
<dbReference type="EMBL" id="QWFX01000005">
    <property type="protein sequence ID" value="RIJ32467.1"/>
    <property type="molecule type" value="Genomic_DNA"/>
</dbReference>
<feature type="domain" description="Sodium/calcium exchanger membrane region" evidence="6">
    <location>
        <begin position="173"/>
        <end position="336"/>
    </location>
</feature>
<dbReference type="OrthoDB" id="9794225at2"/>
<comment type="subcellular location">
    <subcellularLocation>
        <location evidence="1">Membrane</location>
        <topology evidence="1">Multi-pass membrane protein</topology>
    </subcellularLocation>
</comment>